<dbReference type="EMBL" id="CP011390">
    <property type="protein sequence ID" value="ANE51060.1"/>
    <property type="molecule type" value="Genomic_DNA"/>
</dbReference>
<dbReference type="InterPro" id="IPR011040">
    <property type="entry name" value="Sialidase"/>
</dbReference>
<dbReference type="STRING" id="1492898.SY85_11660"/>
<evidence type="ECO:0000259" key="1">
    <source>
        <dbReference type="Pfam" id="PF13088"/>
    </source>
</evidence>
<evidence type="ECO:0000313" key="2">
    <source>
        <dbReference type="EMBL" id="ANE51060.1"/>
    </source>
</evidence>
<dbReference type="PANTHER" id="PTHR43752">
    <property type="entry name" value="BNR/ASP-BOX REPEAT FAMILY PROTEIN"/>
    <property type="match status" value="1"/>
</dbReference>
<feature type="domain" description="Sialidase" evidence="1">
    <location>
        <begin position="55"/>
        <end position="326"/>
    </location>
</feature>
<dbReference type="CDD" id="cd15482">
    <property type="entry name" value="Sialidase_non-viral"/>
    <property type="match status" value="1"/>
</dbReference>
<dbReference type="PANTHER" id="PTHR43752:SF2">
    <property type="entry name" value="BNR_ASP-BOX REPEAT FAMILY PROTEIN"/>
    <property type="match status" value="1"/>
</dbReference>
<dbReference type="OrthoDB" id="41724at2"/>
<sequence length="343" mass="38631">MKHIKTLAIALFSQVAFCYGQGTWVKAQEELLFNNPPFRECHASTILEVKPGKRLVAYFGGTREGHKDVAIWLSEEENGKWKQPVEMANGIINDTLRYPTWNPVLFKAKEGKVFLFYKEGPSPRDWWGMVRTSMDDGKTWTAPVKLPDGVLGPIKNKPIQLADGTILAPSSTETRESWKVHIEKTTDLGATWQIIPVDVQTEFNVIQPSILSYANNKLQILCRSRHDRVVQAFSEDNGKTWGALSKTDILNPNSGTDAVTLKNGWQLLVYNPTIRGKEWSTGRAKLNVAVSKDGAQWTDIAVLEDGTTEEFSYPAVIQTKDGKVHITYTYDRKSIKHVVLEQK</sequence>
<keyword evidence="3" id="KW-1185">Reference proteome</keyword>
<dbReference type="KEGG" id="fla:SY85_11660"/>
<dbReference type="RefSeq" id="WP_066404672.1">
    <property type="nucleotide sequence ID" value="NZ_CP011390.1"/>
</dbReference>
<name>A0A172TVJ6_9BACT</name>
<evidence type="ECO:0000313" key="3">
    <source>
        <dbReference type="Proteomes" id="UP000077177"/>
    </source>
</evidence>
<protein>
    <submittedName>
        <fullName evidence="2">Sialidase</fullName>
    </submittedName>
</protein>
<reference evidence="3" key="1">
    <citation type="submission" date="2015-01" db="EMBL/GenBank/DDBJ databases">
        <title>Flavisolibacter sp./LCS9/ whole genome sequencing.</title>
        <authorList>
            <person name="Kim M.K."/>
            <person name="Srinivasan S."/>
            <person name="Lee J.-J."/>
        </authorList>
    </citation>
    <scope>NUCLEOTIDE SEQUENCE [LARGE SCALE GENOMIC DNA]</scope>
    <source>
        <strain evidence="3">LCS9</strain>
    </source>
</reference>
<proteinExistence type="predicted"/>
<dbReference type="AlphaFoldDB" id="A0A172TVJ6"/>
<gene>
    <name evidence="2" type="ORF">SY85_11660</name>
</gene>
<dbReference type="Pfam" id="PF13088">
    <property type="entry name" value="BNR_2"/>
    <property type="match status" value="1"/>
</dbReference>
<organism evidence="2 3">
    <name type="scientific">Flavisolibacter tropicus</name>
    <dbReference type="NCBI Taxonomy" id="1492898"/>
    <lineage>
        <taxon>Bacteria</taxon>
        <taxon>Pseudomonadati</taxon>
        <taxon>Bacteroidota</taxon>
        <taxon>Chitinophagia</taxon>
        <taxon>Chitinophagales</taxon>
        <taxon>Chitinophagaceae</taxon>
        <taxon>Flavisolibacter</taxon>
    </lineage>
</organism>
<reference evidence="2 3" key="2">
    <citation type="journal article" date="2016" name="Int. J. Syst. Evol. Microbiol.">
        <title>Flavisolibacter tropicus sp. nov., isolated from tropical soil.</title>
        <authorList>
            <person name="Lee J.J."/>
            <person name="Kang M.S."/>
            <person name="Kim G.S."/>
            <person name="Lee C.S."/>
            <person name="Lim S."/>
            <person name="Lee J."/>
            <person name="Roh S.H."/>
            <person name="Kang H."/>
            <person name="Ha J.M."/>
            <person name="Bae S."/>
            <person name="Jung H.Y."/>
            <person name="Kim M.K."/>
        </authorList>
    </citation>
    <scope>NUCLEOTIDE SEQUENCE [LARGE SCALE GENOMIC DNA]</scope>
    <source>
        <strain evidence="2 3">LCS9</strain>
    </source>
</reference>
<dbReference type="SUPFAM" id="SSF50939">
    <property type="entry name" value="Sialidases"/>
    <property type="match status" value="1"/>
</dbReference>
<dbReference type="Proteomes" id="UP000077177">
    <property type="component" value="Chromosome"/>
</dbReference>
<dbReference type="InterPro" id="IPR036278">
    <property type="entry name" value="Sialidase_sf"/>
</dbReference>
<dbReference type="PATRIC" id="fig|1492898.3.peg.2513"/>
<accession>A0A172TVJ6</accession>
<dbReference type="Gene3D" id="2.120.10.10">
    <property type="match status" value="1"/>
</dbReference>